<feature type="domain" description="FAD/NAD(P)-binding" evidence="6">
    <location>
        <begin position="4"/>
        <end position="316"/>
    </location>
</feature>
<evidence type="ECO:0000259" key="6">
    <source>
        <dbReference type="Pfam" id="PF07992"/>
    </source>
</evidence>
<dbReference type="InterPro" id="IPR050097">
    <property type="entry name" value="Ferredoxin-NADP_redctase_2"/>
</dbReference>
<dbReference type="EMBL" id="CP146256">
    <property type="protein sequence ID" value="XAH75097.1"/>
    <property type="molecule type" value="Genomic_DNA"/>
</dbReference>
<dbReference type="InterPro" id="IPR036188">
    <property type="entry name" value="FAD/NAD-bd_sf"/>
</dbReference>
<gene>
    <name evidence="7" type="ORF">V6984_04800</name>
</gene>
<dbReference type="PANTHER" id="PTHR48105">
    <property type="entry name" value="THIOREDOXIN REDUCTASE 1-RELATED-RELATED"/>
    <property type="match status" value="1"/>
</dbReference>
<keyword evidence="4" id="KW-1015">Disulfide bond</keyword>
<evidence type="ECO:0000256" key="5">
    <source>
        <dbReference type="ARBA" id="ARBA00023284"/>
    </source>
</evidence>
<organism evidence="7 8">
    <name type="scientific">Kineothrix sedimenti</name>
    <dbReference type="NCBI Taxonomy" id="3123317"/>
    <lineage>
        <taxon>Bacteria</taxon>
        <taxon>Bacillati</taxon>
        <taxon>Bacillota</taxon>
        <taxon>Clostridia</taxon>
        <taxon>Lachnospirales</taxon>
        <taxon>Lachnospiraceae</taxon>
        <taxon>Kineothrix</taxon>
    </lineage>
</organism>
<dbReference type="PRINTS" id="PR00368">
    <property type="entry name" value="FADPNR"/>
</dbReference>
<proteinExistence type="predicted"/>
<protein>
    <submittedName>
        <fullName evidence="7">FAD-dependent oxidoreductase</fullName>
    </submittedName>
</protein>
<reference evidence="7 8" key="1">
    <citation type="submission" date="2024-02" db="EMBL/GenBank/DDBJ databases">
        <title>Bacterial strain from lacustrine sediment.</title>
        <authorList>
            <person name="Petit C."/>
            <person name="Fadhlaoui K."/>
        </authorList>
    </citation>
    <scope>NUCLEOTIDE SEQUENCE [LARGE SCALE GENOMIC DNA]</scope>
    <source>
        <strain evidence="7 8">IPX-CK</strain>
    </source>
</reference>
<dbReference type="InterPro" id="IPR008255">
    <property type="entry name" value="Pyr_nucl-diS_OxRdtase_2_AS"/>
</dbReference>
<dbReference type="PROSITE" id="PS00573">
    <property type="entry name" value="PYRIDINE_REDOX_2"/>
    <property type="match status" value="1"/>
</dbReference>
<dbReference type="SUPFAM" id="SSF51905">
    <property type="entry name" value="FAD/NAD(P)-binding domain"/>
    <property type="match status" value="1"/>
</dbReference>
<dbReference type="PRINTS" id="PR00469">
    <property type="entry name" value="PNDRDTASEII"/>
</dbReference>
<dbReference type="Gene3D" id="3.50.50.60">
    <property type="entry name" value="FAD/NAD(P)-binding domain"/>
    <property type="match status" value="2"/>
</dbReference>
<keyword evidence="2" id="KW-0274">FAD</keyword>
<evidence type="ECO:0000256" key="4">
    <source>
        <dbReference type="ARBA" id="ARBA00023157"/>
    </source>
</evidence>
<name>A0ABZ3EZN7_9FIRM</name>
<keyword evidence="8" id="KW-1185">Reference proteome</keyword>
<evidence type="ECO:0000256" key="2">
    <source>
        <dbReference type="ARBA" id="ARBA00022827"/>
    </source>
</evidence>
<keyword evidence="5" id="KW-0676">Redox-active center</keyword>
<evidence type="ECO:0000313" key="7">
    <source>
        <dbReference type="EMBL" id="XAH75097.1"/>
    </source>
</evidence>
<evidence type="ECO:0000313" key="8">
    <source>
        <dbReference type="Proteomes" id="UP001451571"/>
    </source>
</evidence>
<sequence>MTMYDLVIIGSGPAGLSAAIYAKRAGLKTLVLEKSTMSGGQVLTTYEVDNYLGLPGINGFDLGMKFREHADNMEIEFVEAEVTGIKSIDAPGCNEHPMQDMKAANIDLDACRRKRIHRISTSQGDYETRTILIATGASYAKLGVPGEEEFAGMGVSYCATCDGAFFRNRTVAVVGGGDVAVEDAIFLARTSKKVYLIHRRNELRAANILQESLSRLDNVEVIWDTVVEEIKGEDQVQGLLLRDLKTEEKKELVVDGVFIAVGIHPNTESFGNAVKCDDRGYIVADEDCVTHTAGIFAAGDVRTKKLRQIITAVADGANAVTSIQNYFL</sequence>
<evidence type="ECO:0000256" key="1">
    <source>
        <dbReference type="ARBA" id="ARBA00022630"/>
    </source>
</evidence>
<dbReference type="Pfam" id="PF07992">
    <property type="entry name" value="Pyr_redox_2"/>
    <property type="match status" value="1"/>
</dbReference>
<accession>A0ABZ3EZN7</accession>
<dbReference type="Proteomes" id="UP001451571">
    <property type="component" value="Chromosome"/>
</dbReference>
<keyword evidence="1" id="KW-0285">Flavoprotein</keyword>
<evidence type="ECO:0000256" key="3">
    <source>
        <dbReference type="ARBA" id="ARBA00023002"/>
    </source>
</evidence>
<keyword evidence="3" id="KW-0560">Oxidoreductase</keyword>
<dbReference type="InterPro" id="IPR023753">
    <property type="entry name" value="FAD/NAD-binding_dom"/>
</dbReference>